<name>A0A0S4X3X7_RALSL</name>
<protein>
    <submittedName>
        <fullName evidence="2">TniB family NTP-binding protein</fullName>
    </submittedName>
    <submittedName>
        <fullName evidence="1">TniB protein</fullName>
    </submittedName>
</protein>
<dbReference type="Gene3D" id="3.40.50.300">
    <property type="entry name" value="P-loop containing nucleotide triphosphate hydrolases"/>
    <property type="match status" value="1"/>
</dbReference>
<dbReference type="AlphaFoldDB" id="A0A0S4X3X7"/>
<proteinExistence type="predicted"/>
<evidence type="ECO:0000313" key="1">
    <source>
        <dbReference type="EMBL" id="CUV58430.1"/>
    </source>
</evidence>
<dbReference type="InterPro" id="IPR027417">
    <property type="entry name" value="P-loop_NTPase"/>
</dbReference>
<evidence type="ECO:0000313" key="2">
    <source>
        <dbReference type="EMBL" id="UZF14903.1"/>
    </source>
</evidence>
<dbReference type="SUPFAM" id="SSF52540">
    <property type="entry name" value="P-loop containing nucleoside triphosphate hydrolases"/>
    <property type="match status" value="1"/>
</dbReference>
<gene>
    <name evidence="2" type="ORF">LH706_00040</name>
    <name evidence="1" type="ORF">RUN215_v1_2130001</name>
</gene>
<dbReference type="EMBL" id="LN899820">
    <property type="protein sequence ID" value="CUV58430.1"/>
    <property type="molecule type" value="Genomic_DNA"/>
</dbReference>
<dbReference type="InterPro" id="IPR008868">
    <property type="entry name" value="TniB"/>
</dbReference>
<reference evidence="2" key="2">
    <citation type="submission" date="2021-10" db="EMBL/GenBank/DDBJ databases">
        <title>Complete genome sequences of five Ralstonia solancearum strains isolated from sunflower.</title>
        <authorList>
            <person name="She X."/>
            <person name="He Z."/>
        </authorList>
    </citation>
    <scope>NUCLEOTIDE SEQUENCE</scope>
    <source>
        <strain evidence="2">RS638</strain>
    </source>
</reference>
<organism evidence="1">
    <name type="scientific">Ralstonia solanacearum</name>
    <name type="common">Pseudomonas solanacearum</name>
    <dbReference type="NCBI Taxonomy" id="305"/>
    <lineage>
        <taxon>Bacteria</taxon>
        <taxon>Pseudomonadati</taxon>
        <taxon>Pseudomonadota</taxon>
        <taxon>Betaproteobacteria</taxon>
        <taxon>Burkholderiales</taxon>
        <taxon>Burkholderiaceae</taxon>
        <taxon>Ralstonia</taxon>
        <taxon>Ralstonia solanacearum species complex</taxon>
    </lineage>
</organism>
<reference evidence="1" key="1">
    <citation type="submission" date="2015-10" db="EMBL/GenBank/DDBJ databases">
        <authorList>
            <person name="Gilbert D.G."/>
        </authorList>
    </citation>
    <scope>NUCLEOTIDE SEQUENCE</scope>
    <source>
        <strain evidence="1">Phyl III-seqv23</strain>
    </source>
</reference>
<accession>A0A0S4X3X7</accession>
<dbReference type="Pfam" id="PF05621">
    <property type="entry name" value="TniB"/>
    <property type="match status" value="1"/>
</dbReference>
<dbReference type="EMBL" id="CP085043">
    <property type="protein sequence ID" value="UZF14903.1"/>
    <property type="molecule type" value="Genomic_DNA"/>
</dbReference>
<sequence length="86" mass="10116">MVTLLRNLQTEVLILDEAQHLVDYKRNTAYETADWIKSLMNESDVTVVLVGLKRTQQLLWANEQLRRRFCAIANFERFCLETRGSQ</sequence>